<dbReference type="OrthoDB" id="1011748at2"/>
<accession>A0A3E1NNA7</accession>
<organism evidence="1 2">
    <name type="scientific">Deminuibacter soli</name>
    <dbReference type="NCBI Taxonomy" id="2291815"/>
    <lineage>
        <taxon>Bacteria</taxon>
        <taxon>Pseudomonadati</taxon>
        <taxon>Bacteroidota</taxon>
        <taxon>Chitinophagia</taxon>
        <taxon>Chitinophagales</taxon>
        <taxon>Chitinophagaceae</taxon>
        <taxon>Deminuibacter</taxon>
    </lineage>
</organism>
<dbReference type="EMBL" id="QTJU01000001">
    <property type="protein sequence ID" value="RFM29416.1"/>
    <property type="molecule type" value="Genomic_DNA"/>
</dbReference>
<comment type="caution">
    <text evidence="1">The sequence shown here is derived from an EMBL/GenBank/DDBJ whole genome shotgun (WGS) entry which is preliminary data.</text>
</comment>
<sequence>MFKHQTGNGHLLVGAGPYIAAGIGGKVRGPGDARFNVKFSNTAGTEAAFYYRPIDAGINILFGYEWTNKWSIRLNADLGVANNNPNNGLGSYHNAGFSIGLGYSLN</sequence>
<dbReference type="RefSeq" id="WP_116845174.1">
    <property type="nucleotide sequence ID" value="NZ_QTJU01000001.1"/>
</dbReference>
<dbReference type="AlphaFoldDB" id="A0A3E1NNA7"/>
<protein>
    <recommendedName>
        <fullName evidence="3">Outer membrane protein beta-barrel domain-containing protein</fullName>
    </recommendedName>
</protein>
<proteinExistence type="predicted"/>
<evidence type="ECO:0008006" key="3">
    <source>
        <dbReference type="Google" id="ProtNLM"/>
    </source>
</evidence>
<keyword evidence="2" id="KW-1185">Reference proteome</keyword>
<evidence type="ECO:0000313" key="2">
    <source>
        <dbReference type="Proteomes" id="UP000261284"/>
    </source>
</evidence>
<reference evidence="1 2" key="1">
    <citation type="submission" date="2018-08" db="EMBL/GenBank/DDBJ databases">
        <title>Chitinophagaceae sp. K23C18032701, a novel bacterium isolated from forest soil.</title>
        <authorList>
            <person name="Wang C."/>
        </authorList>
    </citation>
    <scope>NUCLEOTIDE SEQUENCE [LARGE SCALE GENOMIC DNA]</scope>
    <source>
        <strain evidence="1 2">K23C18032701</strain>
    </source>
</reference>
<dbReference type="Proteomes" id="UP000261284">
    <property type="component" value="Unassembled WGS sequence"/>
</dbReference>
<evidence type="ECO:0000313" key="1">
    <source>
        <dbReference type="EMBL" id="RFM29416.1"/>
    </source>
</evidence>
<gene>
    <name evidence="1" type="ORF">DXN05_00045</name>
</gene>
<name>A0A3E1NNA7_9BACT</name>